<reference evidence="2 3" key="1">
    <citation type="submission" date="2018-06" db="EMBL/GenBank/DDBJ databases">
        <title>Genomic Encyclopedia of Type Strains, Phase IV (KMG-IV): sequencing the most valuable type-strain genomes for metagenomic binning, comparative biology and taxonomic classification.</title>
        <authorList>
            <person name="Goeker M."/>
        </authorList>
    </citation>
    <scope>NUCLEOTIDE SEQUENCE [LARGE SCALE GENOMIC DNA]</scope>
    <source>
        <strain evidence="2 3">DSM 24875</strain>
    </source>
</reference>
<keyword evidence="3" id="KW-1185">Reference proteome</keyword>
<organism evidence="2 3">
    <name type="scientific">Roseiarcus fermentans</name>
    <dbReference type="NCBI Taxonomy" id="1473586"/>
    <lineage>
        <taxon>Bacteria</taxon>
        <taxon>Pseudomonadati</taxon>
        <taxon>Pseudomonadota</taxon>
        <taxon>Alphaproteobacteria</taxon>
        <taxon>Hyphomicrobiales</taxon>
        <taxon>Roseiarcaceae</taxon>
        <taxon>Roseiarcus</taxon>
    </lineage>
</organism>
<dbReference type="Proteomes" id="UP000253529">
    <property type="component" value="Unassembled WGS sequence"/>
</dbReference>
<accession>A0A366EZM6</accession>
<evidence type="ECO:0000313" key="3">
    <source>
        <dbReference type="Proteomes" id="UP000253529"/>
    </source>
</evidence>
<dbReference type="RefSeq" id="WP_147262847.1">
    <property type="nucleotide sequence ID" value="NZ_QNRK01000028.1"/>
</dbReference>
<evidence type="ECO:0000313" key="2">
    <source>
        <dbReference type="EMBL" id="RBP07326.1"/>
    </source>
</evidence>
<sequence>MRIVAIGLFATAAAVLTVPASAQQIRTPGELGAAAVQVPLSPTARRTRDRLIADPGAIAAVVRAANRANPRDRREIERGIVAALVYLSRYDPAGSRAISTFLADNAGDPVVADVVADFAALTSAAPYGGAGGLGLEGGLGGGGGGFSSSPGSPASVQ</sequence>
<evidence type="ECO:0000256" key="1">
    <source>
        <dbReference type="SAM" id="SignalP"/>
    </source>
</evidence>
<dbReference type="EMBL" id="QNRK01000028">
    <property type="protein sequence ID" value="RBP07326.1"/>
    <property type="molecule type" value="Genomic_DNA"/>
</dbReference>
<keyword evidence="1" id="KW-0732">Signal</keyword>
<feature type="signal peptide" evidence="1">
    <location>
        <begin position="1"/>
        <end position="22"/>
    </location>
</feature>
<comment type="caution">
    <text evidence="2">The sequence shown here is derived from an EMBL/GenBank/DDBJ whole genome shotgun (WGS) entry which is preliminary data.</text>
</comment>
<proteinExistence type="predicted"/>
<feature type="chain" id="PRO_5016899885" evidence="1">
    <location>
        <begin position="23"/>
        <end position="157"/>
    </location>
</feature>
<dbReference type="AlphaFoldDB" id="A0A366EZM6"/>
<name>A0A366EZM6_9HYPH</name>
<gene>
    <name evidence="2" type="ORF">DFR50_12851</name>
</gene>
<protein>
    <submittedName>
        <fullName evidence="2">Uncharacterized protein</fullName>
    </submittedName>
</protein>